<name>A0A369TAW6_9PROT</name>
<gene>
    <name evidence="2" type="ORF">DRB17_07410</name>
</gene>
<feature type="compositionally biased region" description="Polar residues" evidence="1">
    <location>
        <begin position="20"/>
        <end position="35"/>
    </location>
</feature>
<keyword evidence="3" id="KW-1185">Reference proteome</keyword>
<evidence type="ECO:0000313" key="2">
    <source>
        <dbReference type="EMBL" id="RDD62471.1"/>
    </source>
</evidence>
<comment type="caution">
    <text evidence="2">The sequence shown here is derived from an EMBL/GenBank/DDBJ whole genome shotgun (WGS) entry which is preliminary data.</text>
</comment>
<dbReference type="InterPro" id="IPR021857">
    <property type="entry name" value="DUF3467"/>
</dbReference>
<evidence type="ECO:0000313" key="3">
    <source>
        <dbReference type="Proteomes" id="UP000253941"/>
    </source>
</evidence>
<dbReference type="Pfam" id="PF11950">
    <property type="entry name" value="DUF3467"/>
    <property type="match status" value="1"/>
</dbReference>
<sequence>MPVPGAVNPQPRKRGRFLMTNETKTQSAENASQESAHAAPESGAGERIRRVNWDDSRMETSFANVVNVLNTREEFMMLFGTNQTWNAVEAEELNVRLDHRIVLTPHATKRLMTLLQNRINDYEKRFGKIDL</sequence>
<organism evidence="2 3">
    <name type="scientific">Ferruginivarius sediminum</name>
    <dbReference type="NCBI Taxonomy" id="2661937"/>
    <lineage>
        <taxon>Bacteria</taxon>
        <taxon>Pseudomonadati</taxon>
        <taxon>Pseudomonadota</taxon>
        <taxon>Alphaproteobacteria</taxon>
        <taxon>Rhodospirillales</taxon>
        <taxon>Rhodospirillaceae</taxon>
        <taxon>Ferruginivarius</taxon>
    </lineage>
</organism>
<feature type="region of interest" description="Disordered" evidence="1">
    <location>
        <begin position="1"/>
        <end position="47"/>
    </location>
</feature>
<dbReference type="EMBL" id="QPMH01000005">
    <property type="protein sequence ID" value="RDD62471.1"/>
    <property type="molecule type" value="Genomic_DNA"/>
</dbReference>
<evidence type="ECO:0000256" key="1">
    <source>
        <dbReference type="SAM" id="MobiDB-lite"/>
    </source>
</evidence>
<accession>A0A369TAW6</accession>
<protein>
    <submittedName>
        <fullName evidence="2">DUF3467 domain-containing protein</fullName>
    </submittedName>
</protein>
<dbReference type="Proteomes" id="UP000253941">
    <property type="component" value="Unassembled WGS sequence"/>
</dbReference>
<reference evidence="2 3" key="1">
    <citation type="submission" date="2018-07" db="EMBL/GenBank/DDBJ databases">
        <title>Venubactetium sediminum gen. nov., sp. nov., isolated from a marine solar saltern.</title>
        <authorList>
            <person name="Wang S."/>
        </authorList>
    </citation>
    <scope>NUCLEOTIDE SEQUENCE [LARGE SCALE GENOMIC DNA]</scope>
    <source>
        <strain evidence="2 3">WD2A32</strain>
    </source>
</reference>
<proteinExistence type="predicted"/>
<dbReference type="AlphaFoldDB" id="A0A369TAW6"/>